<keyword evidence="3" id="KW-1003">Cell membrane</keyword>
<dbReference type="PANTHER" id="PTHR43386:SF1">
    <property type="entry name" value="D,D-DIPEPTIDE TRANSPORT SYSTEM PERMEASE PROTEIN DDPC-RELATED"/>
    <property type="match status" value="1"/>
</dbReference>
<feature type="transmembrane region" description="Helical" evidence="7">
    <location>
        <begin position="199"/>
        <end position="222"/>
    </location>
</feature>
<evidence type="ECO:0000256" key="4">
    <source>
        <dbReference type="ARBA" id="ARBA00022692"/>
    </source>
</evidence>
<name>A0A9D1MEK7_9FIRM</name>
<dbReference type="InterPro" id="IPR025966">
    <property type="entry name" value="OppC_N"/>
</dbReference>
<dbReference type="Proteomes" id="UP000824081">
    <property type="component" value="Unassembled WGS sequence"/>
</dbReference>
<dbReference type="CDD" id="cd06261">
    <property type="entry name" value="TM_PBP2"/>
    <property type="match status" value="1"/>
</dbReference>
<dbReference type="PROSITE" id="PS50928">
    <property type="entry name" value="ABC_TM1"/>
    <property type="match status" value="1"/>
</dbReference>
<sequence>MEDKNEKLEELEAVEEIKETQQAPSPEEQEGEAAMHDVRIVSPAVLVFKRFFRSKLSVIGLVMFVLLFLFVFVGPTTVGWGETEVDRSGGQTTYTQYTTEFVGADGETYTVVQLNSYTPQINVFAPVFSYGTNADGEEVMHILGTDRSGMDIMARLMYGGRISLTISFLAVILNTLLGIVMGGLAGYFGKWVDMVIMRIVDVINCVPTLPIMLIFSAILDAYKADYPFLYTYRIYIIMGLLTLISWTGTARLVRGQILFLREQEYMVAADALGMSPARKIFRHLVINVMPQLIVSMTLSLGSMILYEATLGYLDLGVPIPYASWGNMINAAKDTDVLQYYANVWLPSGICIIMAVLAFNFIGDGLRDALDPKMKR</sequence>
<dbReference type="GO" id="GO:0005886">
    <property type="term" value="C:plasma membrane"/>
    <property type="evidence" value="ECO:0007669"/>
    <property type="project" value="UniProtKB-SubCell"/>
</dbReference>
<feature type="transmembrane region" description="Helical" evidence="7">
    <location>
        <begin position="284"/>
        <end position="306"/>
    </location>
</feature>
<gene>
    <name evidence="10" type="ORF">IAC57_01425</name>
</gene>
<evidence type="ECO:0000313" key="10">
    <source>
        <dbReference type="EMBL" id="HIU58739.1"/>
    </source>
</evidence>
<proteinExistence type="inferred from homology"/>
<dbReference type="InterPro" id="IPR050366">
    <property type="entry name" value="BP-dependent_transpt_permease"/>
</dbReference>
<feature type="domain" description="ABC transmembrane type-1" evidence="9">
    <location>
        <begin position="160"/>
        <end position="362"/>
    </location>
</feature>
<evidence type="ECO:0000259" key="9">
    <source>
        <dbReference type="PROSITE" id="PS50928"/>
    </source>
</evidence>
<dbReference type="Gene3D" id="1.10.3720.10">
    <property type="entry name" value="MetI-like"/>
    <property type="match status" value="1"/>
</dbReference>
<dbReference type="EMBL" id="DVMZ01000041">
    <property type="protein sequence ID" value="HIU58739.1"/>
    <property type="molecule type" value="Genomic_DNA"/>
</dbReference>
<evidence type="ECO:0000313" key="11">
    <source>
        <dbReference type="Proteomes" id="UP000824081"/>
    </source>
</evidence>
<keyword evidence="6 7" id="KW-0472">Membrane</keyword>
<dbReference type="SUPFAM" id="SSF161098">
    <property type="entry name" value="MetI-like"/>
    <property type="match status" value="1"/>
</dbReference>
<reference evidence="10" key="2">
    <citation type="journal article" date="2021" name="PeerJ">
        <title>Extensive microbial diversity within the chicken gut microbiome revealed by metagenomics and culture.</title>
        <authorList>
            <person name="Gilroy R."/>
            <person name="Ravi A."/>
            <person name="Getino M."/>
            <person name="Pursley I."/>
            <person name="Horton D.L."/>
            <person name="Alikhan N.F."/>
            <person name="Baker D."/>
            <person name="Gharbi K."/>
            <person name="Hall N."/>
            <person name="Watson M."/>
            <person name="Adriaenssens E.M."/>
            <person name="Foster-Nyarko E."/>
            <person name="Jarju S."/>
            <person name="Secka A."/>
            <person name="Antonio M."/>
            <person name="Oren A."/>
            <person name="Chaudhuri R.R."/>
            <person name="La Ragione R."/>
            <person name="Hildebrand F."/>
            <person name="Pallen M.J."/>
        </authorList>
    </citation>
    <scope>NUCLEOTIDE SEQUENCE</scope>
    <source>
        <strain evidence="10">11687</strain>
    </source>
</reference>
<evidence type="ECO:0000256" key="5">
    <source>
        <dbReference type="ARBA" id="ARBA00022989"/>
    </source>
</evidence>
<evidence type="ECO:0000256" key="6">
    <source>
        <dbReference type="ARBA" id="ARBA00023136"/>
    </source>
</evidence>
<feature type="transmembrane region" description="Helical" evidence="7">
    <location>
        <begin position="343"/>
        <end position="365"/>
    </location>
</feature>
<accession>A0A9D1MEK7</accession>
<feature type="transmembrane region" description="Helical" evidence="7">
    <location>
        <begin position="56"/>
        <end position="74"/>
    </location>
</feature>
<dbReference type="InterPro" id="IPR035906">
    <property type="entry name" value="MetI-like_sf"/>
</dbReference>
<keyword evidence="5 7" id="KW-1133">Transmembrane helix</keyword>
<feature type="transmembrane region" description="Helical" evidence="7">
    <location>
        <begin position="162"/>
        <end position="187"/>
    </location>
</feature>
<comment type="similarity">
    <text evidence="7">Belongs to the binding-protein-dependent transport system permease family.</text>
</comment>
<organism evidence="10 11">
    <name type="scientific">Candidatus Scatosoma pullistercoris</name>
    <dbReference type="NCBI Taxonomy" id="2840934"/>
    <lineage>
        <taxon>Bacteria</taxon>
        <taxon>Bacillati</taxon>
        <taxon>Bacillota</taxon>
        <taxon>Clostridia</taxon>
        <taxon>Candidatus Scatosoma</taxon>
    </lineage>
</organism>
<dbReference type="AlphaFoldDB" id="A0A9D1MEK7"/>
<evidence type="ECO:0000256" key="2">
    <source>
        <dbReference type="ARBA" id="ARBA00022448"/>
    </source>
</evidence>
<protein>
    <submittedName>
        <fullName evidence="10">ABC transporter permease</fullName>
    </submittedName>
</protein>
<dbReference type="GO" id="GO:0055085">
    <property type="term" value="P:transmembrane transport"/>
    <property type="evidence" value="ECO:0007669"/>
    <property type="project" value="InterPro"/>
</dbReference>
<evidence type="ECO:0000256" key="7">
    <source>
        <dbReference type="RuleBase" id="RU363032"/>
    </source>
</evidence>
<evidence type="ECO:0000256" key="3">
    <source>
        <dbReference type="ARBA" id="ARBA00022475"/>
    </source>
</evidence>
<comment type="caution">
    <text evidence="10">The sequence shown here is derived from an EMBL/GenBank/DDBJ whole genome shotgun (WGS) entry which is preliminary data.</text>
</comment>
<evidence type="ECO:0000256" key="1">
    <source>
        <dbReference type="ARBA" id="ARBA00004651"/>
    </source>
</evidence>
<keyword evidence="2 7" id="KW-0813">Transport</keyword>
<reference evidence="10" key="1">
    <citation type="submission" date="2020-10" db="EMBL/GenBank/DDBJ databases">
        <authorList>
            <person name="Gilroy R."/>
        </authorList>
    </citation>
    <scope>NUCLEOTIDE SEQUENCE</scope>
    <source>
        <strain evidence="10">11687</strain>
    </source>
</reference>
<keyword evidence="4 7" id="KW-0812">Transmembrane</keyword>
<dbReference type="Pfam" id="PF12911">
    <property type="entry name" value="OppC_N"/>
    <property type="match status" value="1"/>
</dbReference>
<dbReference type="PANTHER" id="PTHR43386">
    <property type="entry name" value="OLIGOPEPTIDE TRANSPORT SYSTEM PERMEASE PROTEIN APPC"/>
    <property type="match status" value="1"/>
</dbReference>
<evidence type="ECO:0000256" key="8">
    <source>
        <dbReference type="SAM" id="MobiDB-lite"/>
    </source>
</evidence>
<feature type="transmembrane region" description="Helical" evidence="7">
    <location>
        <begin position="234"/>
        <end position="253"/>
    </location>
</feature>
<feature type="region of interest" description="Disordered" evidence="8">
    <location>
        <begin position="1"/>
        <end position="34"/>
    </location>
</feature>
<dbReference type="Pfam" id="PF00528">
    <property type="entry name" value="BPD_transp_1"/>
    <property type="match status" value="1"/>
</dbReference>
<dbReference type="InterPro" id="IPR000515">
    <property type="entry name" value="MetI-like"/>
</dbReference>
<comment type="subcellular location">
    <subcellularLocation>
        <location evidence="1 7">Cell membrane</location>
        <topology evidence="1 7">Multi-pass membrane protein</topology>
    </subcellularLocation>
</comment>
<feature type="compositionally biased region" description="Basic and acidic residues" evidence="8">
    <location>
        <begin position="1"/>
        <end position="19"/>
    </location>
</feature>